<proteinExistence type="predicted"/>
<name>A0A8H5HT43_9AGAR</name>
<reference evidence="1 2" key="1">
    <citation type="journal article" date="2020" name="ISME J.">
        <title>Uncovering the hidden diversity of litter-decomposition mechanisms in mushroom-forming fungi.</title>
        <authorList>
            <person name="Floudas D."/>
            <person name="Bentzer J."/>
            <person name="Ahren D."/>
            <person name="Johansson T."/>
            <person name="Persson P."/>
            <person name="Tunlid A."/>
        </authorList>
    </citation>
    <scope>NUCLEOTIDE SEQUENCE [LARGE SCALE GENOMIC DNA]</scope>
    <source>
        <strain evidence="1 2">CBS 406.79</strain>
    </source>
</reference>
<protein>
    <submittedName>
        <fullName evidence="1">Uncharacterized protein</fullName>
    </submittedName>
</protein>
<dbReference type="AlphaFoldDB" id="A0A8H5HT43"/>
<evidence type="ECO:0000313" key="1">
    <source>
        <dbReference type="EMBL" id="KAF5389131.1"/>
    </source>
</evidence>
<dbReference type="EMBL" id="JAACJN010000024">
    <property type="protein sequence ID" value="KAF5389131.1"/>
    <property type="molecule type" value="Genomic_DNA"/>
</dbReference>
<keyword evidence="2" id="KW-1185">Reference proteome</keyword>
<organism evidence="1 2">
    <name type="scientific">Collybiopsis confluens</name>
    <dbReference type="NCBI Taxonomy" id="2823264"/>
    <lineage>
        <taxon>Eukaryota</taxon>
        <taxon>Fungi</taxon>
        <taxon>Dikarya</taxon>
        <taxon>Basidiomycota</taxon>
        <taxon>Agaricomycotina</taxon>
        <taxon>Agaricomycetes</taxon>
        <taxon>Agaricomycetidae</taxon>
        <taxon>Agaricales</taxon>
        <taxon>Marasmiineae</taxon>
        <taxon>Omphalotaceae</taxon>
        <taxon>Collybiopsis</taxon>
    </lineage>
</organism>
<evidence type="ECO:0000313" key="2">
    <source>
        <dbReference type="Proteomes" id="UP000518752"/>
    </source>
</evidence>
<gene>
    <name evidence="1" type="ORF">D9757_004880</name>
</gene>
<accession>A0A8H5HT43</accession>
<sequence>MPLHFSCGRDTQLVFYGKAFVCISDDASLCSATLHENPAGNNANMDIHLCWENHNLLCYRGPSSNSIIHDGLYLEITGEIAQFDHSTVSSPPNIVILGPPTGFLSHLRPHYRAVLNLLNAIVDEKRDPSIGTLVQGLTTFVPNTLLPRIKVDIDDNSFIIDKDGIAIPLANGIPRLFRKMITIEFTLEHHHNSERAIDYFVARAREVRTVEENCSKQILRINQRLRELSI</sequence>
<comment type="caution">
    <text evidence="1">The sequence shown here is derived from an EMBL/GenBank/DDBJ whole genome shotgun (WGS) entry which is preliminary data.</text>
</comment>
<dbReference type="Proteomes" id="UP000518752">
    <property type="component" value="Unassembled WGS sequence"/>
</dbReference>